<proteinExistence type="predicted"/>
<feature type="region of interest" description="Disordered" evidence="1">
    <location>
        <begin position="40"/>
        <end position="73"/>
    </location>
</feature>
<reference evidence="2" key="1">
    <citation type="journal article" date="2018" name="Arch. Virol.">
        <title>The complete genome sequence of HetPV20-an1, an alphapartitivirus infecting the conifer-pathogenic fungus Heterobasidion annosum.</title>
        <authorList>
            <person name="Vainio E.J."/>
        </authorList>
    </citation>
    <scope>NUCLEOTIDE SEQUENCE</scope>
    <source>
        <strain evidence="2">An1-a</strain>
    </source>
</reference>
<sequence>MSLSPDQVASLASLSEALKGTDLESFVKSLAGQVIKTSSVPAPDVKDSAPAPKDQTEQTKLLSDLQSGTPKSTANASVYLAPHTKNYIQRDVNTTKSKYVPCFLKFFYVLNEMDTVLSDNYYARRALPNFYPTVTRLYYSVLIWYQVLRVMHHNNSLDPEGQAFLTTLENNFPPETLSIAAPLLPFFQSITTSTPENKRFRRHFPAHDLNALSDVTLENRMHDNTVEADWLMPHIPALAYLHHEIIKAFPGTITLGADDSHSAGNKTVTYTPLPGYDTVVDLQHHPRSQYRRSYFPFECHRAQDNTPNATVDPLNLSRISFFGANQDGPYQRLPAEDRRSMTKCGLAEPFVVNKDLTAQFKNNFARINVPEVGADYASETLAALFLMEEDMSWFSDIAGTLSAYATFFPGSGTLGDCSLEGPRVGQYVNRIQAPATLPVTPTYHGQTTIIHQFNSALSTTISEEEEITELLARYTQVNTRMYATHPWIGTLGSDIHRNGPFWDIRPIYTHSTVDEAWIQTPQTIKSAALERPDKRV</sequence>
<protein>
    <submittedName>
        <fullName evidence="2">Capsid protein</fullName>
    </submittedName>
</protein>
<feature type="compositionally biased region" description="Polar residues" evidence="1">
    <location>
        <begin position="58"/>
        <end position="73"/>
    </location>
</feature>
<organism evidence="2">
    <name type="scientific">Heterobasidion partitivirus 20</name>
    <dbReference type="NCBI Taxonomy" id="2025584"/>
    <lineage>
        <taxon>Viruses</taxon>
        <taxon>Riboviria</taxon>
        <taxon>Orthornavirae</taxon>
        <taxon>Pisuviricota</taxon>
        <taxon>Duplopiviricetes</taxon>
        <taxon>Durnavirales</taxon>
        <taxon>Partitiviridae</taxon>
        <taxon>Alphapartitivirus</taxon>
    </lineage>
</organism>
<name>A0A2P1G1Y9_9VIRU</name>
<evidence type="ECO:0000313" key="2">
    <source>
        <dbReference type="EMBL" id="AVM41707.1"/>
    </source>
</evidence>
<gene>
    <name evidence="2" type="primary">CP</name>
</gene>
<accession>A0A2P1G1Y9</accession>
<dbReference type="EMBL" id="MG566086">
    <property type="protein sequence ID" value="AVM41707.1"/>
    <property type="molecule type" value="Genomic_RNA"/>
</dbReference>
<evidence type="ECO:0000256" key="1">
    <source>
        <dbReference type="SAM" id="MobiDB-lite"/>
    </source>
</evidence>